<evidence type="ECO:0000256" key="2">
    <source>
        <dbReference type="ARBA" id="ARBA00022475"/>
    </source>
</evidence>
<keyword evidence="4 7" id="KW-1133">Transmembrane helix</keyword>
<feature type="transmembrane region" description="Helical" evidence="7">
    <location>
        <begin position="57"/>
        <end position="77"/>
    </location>
</feature>
<feature type="transmembrane region" description="Helical" evidence="7">
    <location>
        <begin position="202"/>
        <end position="223"/>
    </location>
</feature>
<feature type="region of interest" description="Disordered" evidence="6">
    <location>
        <begin position="1"/>
        <end position="26"/>
    </location>
</feature>
<comment type="caution">
    <text evidence="8">The sequence shown here is derived from an EMBL/GenBank/DDBJ whole genome shotgun (WGS) entry which is preliminary data.</text>
</comment>
<dbReference type="GO" id="GO:0005886">
    <property type="term" value="C:plasma membrane"/>
    <property type="evidence" value="ECO:0007669"/>
    <property type="project" value="UniProtKB-SubCell"/>
</dbReference>
<evidence type="ECO:0000256" key="5">
    <source>
        <dbReference type="ARBA" id="ARBA00023136"/>
    </source>
</evidence>
<accession>A0A7X1NP98</accession>
<feature type="transmembrane region" description="Helical" evidence="7">
    <location>
        <begin position="235"/>
        <end position="256"/>
    </location>
</feature>
<gene>
    <name evidence="8" type="ORF">FNH21_06370</name>
</gene>
<evidence type="ECO:0000256" key="1">
    <source>
        <dbReference type="ARBA" id="ARBA00004651"/>
    </source>
</evidence>
<comment type="subcellular location">
    <subcellularLocation>
        <location evidence="1">Cell membrane</location>
        <topology evidence="1">Multi-pass membrane protein</topology>
    </subcellularLocation>
</comment>
<evidence type="ECO:0000256" key="6">
    <source>
        <dbReference type="SAM" id="MobiDB-lite"/>
    </source>
</evidence>
<keyword evidence="3 7" id="KW-0812">Transmembrane</keyword>
<feature type="transmembrane region" description="Helical" evidence="7">
    <location>
        <begin position="276"/>
        <end position="295"/>
    </location>
</feature>
<evidence type="ECO:0000313" key="9">
    <source>
        <dbReference type="Proteomes" id="UP000326464"/>
    </source>
</evidence>
<proteinExistence type="predicted"/>
<keyword evidence="2" id="KW-1003">Cell membrane</keyword>
<feature type="transmembrane region" description="Helical" evidence="7">
    <location>
        <begin position="170"/>
        <end position="190"/>
    </location>
</feature>
<dbReference type="Pfam" id="PF09678">
    <property type="entry name" value="Caa3_CtaG"/>
    <property type="match status" value="1"/>
</dbReference>
<dbReference type="Proteomes" id="UP000326464">
    <property type="component" value="Unassembled WGS sequence"/>
</dbReference>
<evidence type="ECO:0000256" key="3">
    <source>
        <dbReference type="ARBA" id="ARBA00022692"/>
    </source>
</evidence>
<dbReference type="InterPro" id="IPR019108">
    <property type="entry name" value="Caa3_assmbl_CtaG-rel"/>
</dbReference>
<feature type="transmembrane region" description="Helical" evidence="7">
    <location>
        <begin position="97"/>
        <end position="116"/>
    </location>
</feature>
<protein>
    <submittedName>
        <fullName evidence="8">Cytochrome c oxidase assembly protein</fullName>
    </submittedName>
</protein>
<evidence type="ECO:0000313" key="8">
    <source>
        <dbReference type="EMBL" id="MPY10348.1"/>
    </source>
</evidence>
<sequence>MERRGAGLPGRRGPRAARRPAGGTPAGVRFSAVVGDAVQHHTGGAGTAAGDGDAVSFAVRTAVVLAWSGLVAGYLVADRVAVLRGRTSWPSVRTASWLSGALLGLVVSVGPVASAAGNSFTAHMAVHLVLGMLVPLLLVLGAPMTLVLRAVPVHAGRRLAGLAGSPPLRILTHPVTALVLSIMPMALLYRDGSALALLHDPVAGPVLHVHFVASGALFAYAVVGVDPQPHRASVTLRAGAILVSIAAHGMIAKHLYSLAGAAGMPDGTAGAAQLMYYGGDAVHALLLVVFCLQVYRRTGRAGRRAGASFSGSASGRVV</sequence>
<organism evidence="8 9">
    <name type="scientific">Arthrobacter bussei</name>
    <dbReference type="NCBI Taxonomy" id="2594179"/>
    <lineage>
        <taxon>Bacteria</taxon>
        <taxon>Bacillati</taxon>
        <taxon>Actinomycetota</taxon>
        <taxon>Actinomycetes</taxon>
        <taxon>Micrococcales</taxon>
        <taxon>Micrococcaceae</taxon>
        <taxon>Arthrobacter</taxon>
    </lineage>
</organism>
<keyword evidence="5 7" id="KW-0472">Membrane</keyword>
<reference evidence="9" key="1">
    <citation type="submission" date="2019-07" db="EMBL/GenBank/DDBJ databases">
        <title>Arthrobacter KR32 sp. nov., isolated from mountain cheese made of cows milk.</title>
        <authorList>
            <person name="Flegler A."/>
        </authorList>
    </citation>
    <scope>NUCLEOTIDE SEQUENCE [LARGE SCALE GENOMIC DNA]</scope>
    <source>
        <strain evidence="9">KR32</strain>
    </source>
</reference>
<name>A0A7X1NP98_9MICC</name>
<feature type="transmembrane region" description="Helical" evidence="7">
    <location>
        <begin position="128"/>
        <end position="149"/>
    </location>
</feature>
<dbReference type="EMBL" id="VJXX01000001">
    <property type="protein sequence ID" value="MPY10348.1"/>
    <property type="molecule type" value="Genomic_DNA"/>
</dbReference>
<evidence type="ECO:0000256" key="4">
    <source>
        <dbReference type="ARBA" id="ARBA00022989"/>
    </source>
</evidence>
<dbReference type="AlphaFoldDB" id="A0A7X1NP98"/>
<keyword evidence="9" id="KW-1185">Reference proteome</keyword>
<evidence type="ECO:0000256" key="7">
    <source>
        <dbReference type="SAM" id="Phobius"/>
    </source>
</evidence>